<dbReference type="GO" id="GO:0005524">
    <property type="term" value="F:ATP binding"/>
    <property type="evidence" value="ECO:0007669"/>
    <property type="project" value="UniProtKB-UniRule"/>
</dbReference>
<evidence type="ECO:0000256" key="4">
    <source>
        <dbReference type="ARBA" id="ARBA00022741"/>
    </source>
</evidence>
<evidence type="ECO:0000313" key="11">
    <source>
        <dbReference type="Proteomes" id="UP000009022"/>
    </source>
</evidence>
<proteinExistence type="predicted"/>
<feature type="non-terminal residue" evidence="10">
    <location>
        <position position="1"/>
    </location>
</feature>
<evidence type="ECO:0000256" key="8">
    <source>
        <dbReference type="PROSITE-ProRule" id="PRU10141"/>
    </source>
</evidence>
<keyword evidence="3" id="KW-0479">Metal-binding</keyword>
<dbReference type="CDD" id="cd06624">
    <property type="entry name" value="STKc_ASK"/>
    <property type="match status" value="1"/>
</dbReference>
<dbReference type="Pfam" id="PF20309">
    <property type="entry name" value="DRHyd-ASK"/>
    <property type="match status" value="1"/>
</dbReference>
<evidence type="ECO:0000256" key="1">
    <source>
        <dbReference type="ARBA" id="ARBA00022527"/>
    </source>
</evidence>
<keyword evidence="7" id="KW-0175">Coiled coil</keyword>
<dbReference type="InterPro" id="IPR025136">
    <property type="entry name" value="MAP3K_TRAF-bd"/>
</dbReference>
<dbReference type="InterPro" id="IPR017441">
    <property type="entry name" value="Protein_kinase_ATP_BS"/>
</dbReference>
<dbReference type="Pfam" id="PF19039">
    <property type="entry name" value="ASK_PH"/>
    <property type="match status" value="1"/>
</dbReference>
<dbReference type="GO" id="GO:0004674">
    <property type="term" value="F:protein serine/threonine kinase activity"/>
    <property type="evidence" value="ECO:0007669"/>
    <property type="project" value="UniProtKB-KW"/>
</dbReference>
<gene>
    <name evidence="10" type="ORF">TRIADDRAFT_10277</name>
</gene>
<keyword evidence="6 8" id="KW-0067">ATP-binding</keyword>
<dbReference type="Gene3D" id="1.25.40.10">
    <property type="entry name" value="Tetratricopeptide repeat domain"/>
    <property type="match status" value="1"/>
</dbReference>
<dbReference type="PROSITE" id="PS00107">
    <property type="entry name" value="PROTEIN_KINASE_ATP"/>
    <property type="match status" value="1"/>
</dbReference>
<evidence type="ECO:0000259" key="9">
    <source>
        <dbReference type="PROSITE" id="PS50011"/>
    </source>
</evidence>
<dbReference type="Pfam" id="PF13281">
    <property type="entry name" value="MAP3K_TRAF_bd"/>
    <property type="match status" value="1"/>
</dbReference>
<dbReference type="PROSITE" id="PS00108">
    <property type="entry name" value="PROTEIN_KINASE_ST"/>
    <property type="match status" value="1"/>
</dbReference>
<protein>
    <recommendedName>
        <fullName evidence="9">Protein kinase domain-containing protein</fullName>
    </recommendedName>
</protein>
<dbReference type="InParanoid" id="B3RYN2"/>
<dbReference type="OrthoDB" id="275301at2759"/>
<sequence>ALKCAQQACKDRKIKMEVVPFGRLDFGETAVLDSFYNTDIAIVDISVVAQRAPLLYQLAVRESFDMRHNIVLLNDNDDEATHAISLSVTSHTFLPYTINPSNTAFISRKFTVGIGRRDIQGMTLLSGIKRKIKEFEINKRKHIKEIFLRDLRRAREKLSKEDLVKELTRLKATLDDPALFTADILHNLMLTYRDIQDYDSMVKLINELPNHKETMKGPIQQLYAFALNRRNKEGDRDKAIQVLEKMLLKSENHVPNVLCLFGRIYKDKFSESEYTDNDSRDKAIHWYRKGYKIQPNEYAGINLATLLVIAGERFSLSAELQQIGNTMTLNTLLGRKGSLSSLEDYWDVATFFEVSVLAEDYTKTIIAAECMFKLKPQTWFLKSTLGNISLIKSFRKDPEDIMETRDYKVYSFWLDFFTEATQAECSDVRFPVLLMELTNEYIPCYILINTEAEEKSIRLWEVVPKDSNGITEWLFVSSSIKSVRLYQRDDRCAFLYVIQSSYDFQLYFPSNIQRQRFWDLMSKIYNELDSSILHNEDTMFTEEPLEFEYELDDLGNRIVLGRGSFGTVFAGRNMLTKTKLAIKEIPIKVATNVEPLQEEIRLHSKISHKNIVQYMGAITEDGVFKIFMERVPGGSLSTLIKSKWGPLDENTIKYYTRQILEGIKYLHDQKIVHRDIKGDNVLVNTYNGAVKISDFGTSKRLAGLNPYCESFKGTMQYMAPEVIDKGLRGHGPPADIWSLGCTMIEMATGKPPFYELGDPHAAMFKVGMFKVHPDIPENLSSSAKDFLEKCCFEPDPNKRSTAAHLLAHLFLK</sequence>
<feature type="non-terminal residue" evidence="10">
    <location>
        <position position="812"/>
    </location>
</feature>
<dbReference type="SUPFAM" id="SSF56112">
    <property type="entry name" value="Protein kinase-like (PK-like)"/>
    <property type="match status" value="1"/>
</dbReference>
<feature type="domain" description="Protein kinase" evidence="9">
    <location>
        <begin position="554"/>
        <end position="811"/>
    </location>
</feature>
<evidence type="ECO:0000256" key="7">
    <source>
        <dbReference type="ARBA" id="ARBA00023054"/>
    </source>
</evidence>
<dbReference type="STRING" id="10228.B3RYN2"/>
<name>B3RYN2_TRIAD</name>
<dbReference type="GO" id="GO:0007254">
    <property type="term" value="P:JNK cascade"/>
    <property type="evidence" value="ECO:0000318"/>
    <property type="project" value="GO_Central"/>
</dbReference>
<dbReference type="AlphaFoldDB" id="B3RYN2"/>
<evidence type="ECO:0000256" key="3">
    <source>
        <dbReference type="ARBA" id="ARBA00022723"/>
    </source>
</evidence>
<dbReference type="InterPro" id="IPR000719">
    <property type="entry name" value="Prot_kinase_dom"/>
</dbReference>
<dbReference type="HOGENOM" id="CLU_003687_0_0_1"/>
<dbReference type="CTD" id="6754173"/>
<dbReference type="Gene3D" id="1.10.510.10">
    <property type="entry name" value="Transferase(Phosphotransferase) domain 1"/>
    <property type="match status" value="1"/>
</dbReference>
<dbReference type="GO" id="GO:0038066">
    <property type="term" value="P:p38MAPK cascade"/>
    <property type="evidence" value="ECO:0000318"/>
    <property type="project" value="GO_Central"/>
</dbReference>
<dbReference type="InterPro" id="IPR011990">
    <property type="entry name" value="TPR-like_helical_dom_sf"/>
</dbReference>
<dbReference type="InterPro" id="IPR011009">
    <property type="entry name" value="Kinase-like_dom_sf"/>
</dbReference>
<dbReference type="eggNOG" id="KOG4279">
    <property type="taxonomic scope" value="Eukaryota"/>
</dbReference>
<dbReference type="InterPro" id="IPR046872">
    <property type="entry name" value="DRHyd-ASK"/>
</dbReference>
<dbReference type="Proteomes" id="UP000009022">
    <property type="component" value="Unassembled WGS sequence"/>
</dbReference>
<dbReference type="PhylomeDB" id="B3RYN2"/>
<keyword evidence="1" id="KW-0723">Serine/threonine-protein kinase</keyword>
<dbReference type="PROSITE" id="PS50011">
    <property type="entry name" value="PROTEIN_KINASE_DOM"/>
    <property type="match status" value="1"/>
</dbReference>
<keyword evidence="4 8" id="KW-0547">Nucleotide-binding</keyword>
<keyword evidence="2" id="KW-0808">Transferase</keyword>
<dbReference type="InterPro" id="IPR008271">
    <property type="entry name" value="Ser/Thr_kinase_AS"/>
</dbReference>
<feature type="binding site" evidence="8">
    <location>
        <position position="588"/>
    </location>
    <ligand>
        <name>ATP</name>
        <dbReference type="ChEBI" id="CHEBI:30616"/>
    </ligand>
</feature>
<dbReference type="EMBL" id="DS985245">
    <property type="protein sequence ID" value="EDV25070.1"/>
    <property type="molecule type" value="Genomic_DNA"/>
</dbReference>
<dbReference type="PANTHER" id="PTHR11584:SF394">
    <property type="entry name" value="APOPTOTIC SIGNAL-REGULATING KINASE 1, ISOFORM C"/>
    <property type="match status" value="1"/>
</dbReference>
<accession>B3RYN2</accession>
<organism evidence="10 11">
    <name type="scientific">Trichoplax adhaerens</name>
    <name type="common">Trichoplax reptans</name>
    <dbReference type="NCBI Taxonomy" id="10228"/>
    <lineage>
        <taxon>Eukaryota</taxon>
        <taxon>Metazoa</taxon>
        <taxon>Placozoa</taxon>
        <taxon>Uniplacotomia</taxon>
        <taxon>Trichoplacea</taxon>
        <taxon>Trichoplacidae</taxon>
        <taxon>Trichoplax</taxon>
    </lineage>
</organism>
<dbReference type="PANTHER" id="PTHR11584">
    <property type="entry name" value="SERINE/THREONINE PROTEIN KINASE"/>
    <property type="match status" value="1"/>
</dbReference>
<dbReference type="Gene3D" id="3.30.200.20">
    <property type="entry name" value="Phosphorylase Kinase, domain 1"/>
    <property type="match status" value="1"/>
</dbReference>
<dbReference type="Pfam" id="PF00069">
    <property type="entry name" value="Pkinase"/>
    <property type="match status" value="1"/>
</dbReference>
<evidence type="ECO:0000313" key="10">
    <source>
        <dbReference type="EMBL" id="EDV25070.1"/>
    </source>
</evidence>
<evidence type="ECO:0000256" key="6">
    <source>
        <dbReference type="ARBA" id="ARBA00022840"/>
    </source>
</evidence>
<dbReference type="GO" id="GO:0004672">
    <property type="term" value="F:protein kinase activity"/>
    <property type="evidence" value="ECO:0000318"/>
    <property type="project" value="GO_Central"/>
</dbReference>
<dbReference type="OMA" id="CLAHSKN"/>
<dbReference type="GO" id="GO:0046872">
    <property type="term" value="F:metal ion binding"/>
    <property type="evidence" value="ECO:0007669"/>
    <property type="project" value="UniProtKB-KW"/>
</dbReference>
<dbReference type="GeneID" id="6754173"/>
<keyword evidence="11" id="KW-1185">Reference proteome</keyword>
<dbReference type="FunCoup" id="B3RYN2">
    <property type="interactions" value="99"/>
</dbReference>
<dbReference type="KEGG" id="tad:TRIADDRAFT_10277"/>
<reference evidence="10 11" key="1">
    <citation type="journal article" date="2008" name="Nature">
        <title>The Trichoplax genome and the nature of placozoans.</title>
        <authorList>
            <person name="Srivastava M."/>
            <person name="Begovic E."/>
            <person name="Chapman J."/>
            <person name="Putnam N.H."/>
            <person name="Hellsten U."/>
            <person name="Kawashima T."/>
            <person name="Kuo A."/>
            <person name="Mitros T."/>
            <person name="Salamov A."/>
            <person name="Carpenter M.L."/>
            <person name="Signorovitch A.Y."/>
            <person name="Moreno M.A."/>
            <person name="Kamm K."/>
            <person name="Grimwood J."/>
            <person name="Schmutz J."/>
            <person name="Shapiro H."/>
            <person name="Grigoriev I.V."/>
            <person name="Buss L.W."/>
            <person name="Schierwater B."/>
            <person name="Dellaporta S.L."/>
            <person name="Rokhsar D.S."/>
        </authorList>
    </citation>
    <scope>NUCLEOTIDE SEQUENCE [LARGE SCALE GENOMIC DNA]</scope>
    <source>
        <strain evidence="10 11">Grell-BS-1999</strain>
    </source>
</reference>
<evidence type="ECO:0000256" key="5">
    <source>
        <dbReference type="ARBA" id="ARBA00022777"/>
    </source>
</evidence>
<keyword evidence="5" id="KW-0418">Kinase</keyword>
<dbReference type="RefSeq" id="XP_002112960.1">
    <property type="nucleotide sequence ID" value="XM_002112924.1"/>
</dbReference>
<dbReference type="SMART" id="SM00220">
    <property type="entry name" value="S_TKc"/>
    <property type="match status" value="1"/>
</dbReference>
<evidence type="ECO:0000256" key="2">
    <source>
        <dbReference type="ARBA" id="ARBA00022679"/>
    </source>
</evidence>
<dbReference type="InterPro" id="IPR043969">
    <property type="entry name" value="MAP3K_PH"/>
</dbReference>